<evidence type="ECO:0000313" key="1">
    <source>
        <dbReference type="EMBL" id="CAG8854952.1"/>
    </source>
</evidence>
<proteinExistence type="predicted"/>
<name>A0ABN7XIY9_GIGMA</name>
<accession>A0ABN7XIY9</accession>
<feature type="non-terminal residue" evidence="1">
    <location>
        <position position="1"/>
    </location>
</feature>
<dbReference type="EMBL" id="CAJVQB010144323">
    <property type="protein sequence ID" value="CAG8854952.1"/>
    <property type="molecule type" value="Genomic_DNA"/>
</dbReference>
<protein>
    <submittedName>
        <fullName evidence="1">16943_t:CDS:1</fullName>
    </submittedName>
</protein>
<dbReference type="Proteomes" id="UP000789901">
    <property type="component" value="Unassembled WGS sequence"/>
</dbReference>
<reference evidence="1 2" key="1">
    <citation type="submission" date="2021-06" db="EMBL/GenBank/DDBJ databases">
        <authorList>
            <person name="Kallberg Y."/>
            <person name="Tangrot J."/>
            <person name="Rosling A."/>
        </authorList>
    </citation>
    <scope>NUCLEOTIDE SEQUENCE [LARGE SCALE GENOMIC DNA]</scope>
    <source>
        <strain evidence="1 2">120-4 pot B 10/14</strain>
    </source>
</reference>
<feature type="non-terminal residue" evidence="1">
    <location>
        <position position="105"/>
    </location>
</feature>
<gene>
    <name evidence="1" type="ORF">GMARGA_LOCUS43773</name>
</gene>
<keyword evidence="2" id="KW-1185">Reference proteome</keyword>
<sequence length="105" mass="11793">QNTNMSQISNPNKMSYYLACTLTYKKQDQFEKHILNITIENEAANGMHKIIKTKAQEDSNTKQEILGSILVTSRGELLIWEAKDISEKIQIIGLVTDSTSSYAVA</sequence>
<organism evidence="1 2">
    <name type="scientific">Gigaspora margarita</name>
    <dbReference type="NCBI Taxonomy" id="4874"/>
    <lineage>
        <taxon>Eukaryota</taxon>
        <taxon>Fungi</taxon>
        <taxon>Fungi incertae sedis</taxon>
        <taxon>Mucoromycota</taxon>
        <taxon>Glomeromycotina</taxon>
        <taxon>Glomeromycetes</taxon>
        <taxon>Diversisporales</taxon>
        <taxon>Gigasporaceae</taxon>
        <taxon>Gigaspora</taxon>
    </lineage>
</organism>
<comment type="caution">
    <text evidence="1">The sequence shown here is derived from an EMBL/GenBank/DDBJ whole genome shotgun (WGS) entry which is preliminary data.</text>
</comment>
<evidence type="ECO:0000313" key="2">
    <source>
        <dbReference type="Proteomes" id="UP000789901"/>
    </source>
</evidence>